<gene>
    <name evidence="6" type="ORF">bsdE14_07010</name>
</gene>
<keyword evidence="4" id="KW-0812">Transmembrane</keyword>
<dbReference type="PANTHER" id="PTHR11361:SF152">
    <property type="entry name" value="DNA MISMATCH REPAIR PROTEIN"/>
    <property type="match status" value="1"/>
</dbReference>
<dbReference type="InterPro" id="IPR027417">
    <property type="entry name" value="P-loop_NTPase"/>
</dbReference>
<keyword evidence="1" id="KW-0547">Nucleotide-binding</keyword>
<protein>
    <submittedName>
        <fullName evidence="6">DNA mismatch repair protein MutS</fullName>
    </submittedName>
</protein>
<evidence type="ECO:0000256" key="1">
    <source>
        <dbReference type="ARBA" id="ARBA00022741"/>
    </source>
</evidence>
<keyword evidence="7" id="KW-1185">Reference proteome</keyword>
<dbReference type="Gene3D" id="1.10.1420.10">
    <property type="match status" value="1"/>
</dbReference>
<dbReference type="InterPro" id="IPR000432">
    <property type="entry name" value="DNA_mismatch_repair_MutS_C"/>
</dbReference>
<reference evidence="6 7" key="1">
    <citation type="journal article" date="2024" name="Int. J. Syst. Evol. Microbiol.">
        <title>Clostridium omnivorum sp. nov., isolated from anoxic soil under the treatment of reductive soil disinfestation.</title>
        <authorList>
            <person name="Ueki A."/>
            <person name="Tonouchi A."/>
            <person name="Kaku N."/>
            <person name="Honma S."/>
            <person name="Ueki K."/>
        </authorList>
    </citation>
    <scope>NUCLEOTIDE SEQUENCE [LARGE SCALE GENOMIC DNA]</scope>
    <source>
        <strain evidence="6 7">E14</strain>
    </source>
</reference>
<dbReference type="InterPro" id="IPR045076">
    <property type="entry name" value="MutS"/>
</dbReference>
<feature type="domain" description="DNA mismatch repair proteins mutS family" evidence="5">
    <location>
        <begin position="396"/>
        <end position="580"/>
    </location>
</feature>
<comment type="caution">
    <text evidence="6">The sequence shown here is derived from an EMBL/GenBank/DDBJ whole genome shotgun (WGS) entry which is preliminary data.</text>
</comment>
<organism evidence="6 7">
    <name type="scientific">Clostridium omnivorum</name>
    <dbReference type="NCBI Taxonomy" id="1604902"/>
    <lineage>
        <taxon>Bacteria</taxon>
        <taxon>Bacillati</taxon>
        <taxon>Bacillota</taxon>
        <taxon>Clostridia</taxon>
        <taxon>Eubacteriales</taxon>
        <taxon>Clostridiaceae</taxon>
        <taxon>Clostridium</taxon>
    </lineage>
</organism>
<dbReference type="InterPro" id="IPR036187">
    <property type="entry name" value="DNA_mismatch_repair_MutS_sf"/>
</dbReference>
<evidence type="ECO:0000256" key="2">
    <source>
        <dbReference type="ARBA" id="ARBA00022840"/>
    </source>
</evidence>
<keyword evidence="3" id="KW-0238">DNA-binding</keyword>
<dbReference type="SUPFAM" id="SSF48334">
    <property type="entry name" value="DNA repair protein MutS, domain III"/>
    <property type="match status" value="1"/>
</dbReference>
<keyword evidence="2" id="KW-0067">ATP-binding</keyword>
<dbReference type="RefSeq" id="WP_264848582.1">
    <property type="nucleotide sequence ID" value="NZ_BRXR01000001.1"/>
</dbReference>
<keyword evidence="4" id="KW-0472">Membrane</keyword>
<evidence type="ECO:0000313" key="6">
    <source>
        <dbReference type="EMBL" id="GLC29291.1"/>
    </source>
</evidence>
<dbReference type="Proteomes" id="UP001208567">
    <property type="component" value="Unassembled WGS sequence"/>
</dbReference>
<sequence length="587" mass="66951">MDEKRELERNEQLMKSCFQLSLAFAALTAYFSYMLAQRRGSIFYYGFVLTAILILAALYFRSKHKRYMDLLVLKTEWGKQVNRKRNLKNIKTLFTYVKGENKDVFYIDDQTWEDLTMDKIYEELDRTHTTPGEQLLYYILRTPAFKNDILLKRKAIIDLFKANKEVREEIQLKLFNLGRDPQNSAAELIWSEIPPKNNMRLLFNLLASLPIVSVIIMPFNLSLGITLLIALFGVNLYIHYTKGKEISSYVDGINYLAGLISTAKQVSNIKAVELEECINVLKENAEVCSKIAKKTSSIGRTEGIDMFADYVYILTLSKERQYYNAINRISSYRKELKTLLMTLGELDALLSIASYREGIKNYTEPCLDNEKAHLNVEGVRHPLIKEPIPNSISIDESGIVLTGSNMSGKSTFLRTIGVNALFAQTIYTCCAESYCGSFFKVISSISPSDNLLVGKSYYLGEAEALLRIIKSCDKEVPSLCIIDEIFRGTNPIERISASAEILNYLVDNNNLVIVATHDLELTEMVNNYGCYYFTEDVDDEGLKFDYKLKKGVSPTRNAIKLLKYLGYPSEIIDRTNSRVDKITEENV</sequence>
<feature type="transmembrane region" description="Helical" evidence="4">
    <location>
        <begin position="20"/>
        <end position="36"/>
    </location>
</feature>
<dbReference type="SUPFAM" id="SSF52540">
    <property type="entry name" value="P-loop containing nucleoside triphosphate hydrolases"/>
    <property type="match status" value="1"/>
</dbReference>
<evidence type="ECO:0000256" key="3">
    <source>
        <dbReference type="ARBA" id="ARBA00023125"/>
    </source>
</evidence>
<feature type="transmembrane region" description="Helical" evidence="4">
    <location>
        <begin position="42"/>
        <end position="60"/>
    </location>
</feature>
<feature type="transmembrane region" description="Helical" evidence="4">
    <location>
        <begin position="201"/>
        <end position="217"/>
    </location>
</feature>
<evidence type="ECO:0000259" key="5">
    <source>
        <dbReference type="SMART" id="SM00534"/>
    </source>
</evidence>
<keyword evidence="4" id="KW-1133">Transmembrane helix</keyword>
<proteinExistence type="predicted"/>
<accession>A0ABQ5N286</accession>
<evidence type="ECO:0000313" key="7">
    <source>
        <dbReference type="Proteomes" id="UP001208567"/>
    </source>
</evidence>
<dbReference type="SMART" id="SM00534">
    <property type="entry name" value="MUTSac"/>
    <property type="match status" value="1"/>
</dbReference>
<dbReference type="EMBL" id="BRXR01000001">
    <property type="protein sequence ID" value="GLC29291.1"/>
    <property type="molecule type" value="Genomic_DNA"/>
</dbReference>
<dbReference type="Pfam" id="PF00488">
    <property type="entry name" value="MutS_V"/>
    <property type="match status" value="1"/>
</dbReference>
<name>A0ABQ5N286_9CLOT</name>
<dbReference type="PANTHER" id="PTHR11361">
    <property type="entry name" value="DNA MISMATCH REPAIR PROTEIN MUTS FAMILY MEMBER"/>
    <property type="match status" value="1"/>
</dbReference>
<dbReference type="Gene3D" id="3.40.50.300">
    <property type="entry name" value="P-loop containing nucleotide triphosphate hydrolases"/>
    <property type="match status" value="1"/>
</dbReference>
<evidence type="ECO:0000256" key="4">
    <source>
        <dbReference type="SAM" id="Phobius"/>
    </source>
</evidence>